<accession>A0ABR7XAK5</accession>
<dbReference type="EMBL" id="JACWMW010000007">
    <property type="protein sequence ID" value="MBD1387627.1"/>
    <property type="molecule type" value="Genomic_DNA"/>
</dbReference>
<dbReference type="RefSeq" id="WP_191177473.1">
    <property type="nucleotide sequence ID" value="NZ_JACWMW010000007.1"/>
</dbReference>
<protein>
    <submittedName>
        <fullName evidence="1">Uncharacterized protein</fullName>
    </submittedName>
</protein>
<keyword evidence="2" id="KW-1185">Reference proteome</keyword>
<evidence type="ECO:0000313" key="2">
    <source>
        <dbReference type="Proteomes" id="UP000618754"/>
    </source>
</evidence>
<organism evidence="1 2">
    <name type="scientific">Mucilaginibacter rigui</name>
    <dbReference type="NCBI Taxonomy" id="534635"/>
    <lineage>
        <taxon>Bacteria</taxon>
        <taxon>Pseudomonadati</taxon>
        <taxon>Bacteroidota</taxon>
        <taxon>Sphingobacteriia</taxon>
        <taxon>Sphingobacteriales</taxon>
        <taxon>Sphingobacteriaceae</taxon>
        <taxon>Mucilaginibacter</taxon>
    </lineage>
</organism>
<name>A0ABR7XAK5_9SPHI</name>
<dbReference type="Proteomes" id="UP000618754">
    <property type="component" value="Unassembled WGS sequence"/>
</dbReference>
<reference evidence="1 2" key="1">
    <citation type="submission" date="2020-09" db="EMBL/GenBank/DDBJ databases">
        <title>Novel species of Mucilaginibacter isolated from a glacier on the Tibetan Plateau.</title>
        <authorList>
            <person name="Liu Q."/>
            <person name="Xin Y.-H."/>
        </authorList>
    </citation>
    <scope>NUCLEOTIDE SEQUENCE [LARGE SCALE GENOMIC DNA]</scope>
    <source>
        <strain evidence="1 2">CGMCC 1.13878</strain>
    </source>
</reference>
<evidence type="ECO:0000313" key="1">
    <source>
        <dbReference type="EMBL" id="MBD1387627.1"/>
    </source>
</evidence>
<gene>
    <name evidence="1" type="ORF">IDJ75_20245</name>
</gene>
<comment type="caution">
    <text evidence="1">The sequence shown here is derived from an EMBL/GenBank/DDBJ whole genome shotgun (WGS) entry which is preliminary data.</text>
</comment>
<proteinExistence type="predicted"/>
<sequence length="48" mass="5302">MKNLIADLHIRLAMFANRSFAIAQDDKVGTSAHLHIRTSAHFTILAAL</sequence>